<keyword evidence="7" id="KW-0808">Transferase</keyword>
<name>D8MT97_ERWBE</name>
<dbReference type="EMBL" id="FP236843">
    <property type="protein sequence ID" value="CAX60054.1"/>
    <property type="molecule type" value="Genomic_DNA"/>
</dbReference>
<dbReference type="EC" id="4.4.1.13" evidence="2"/>
<dbReference type="InterPro" id="IPR051798">
    <property type="entry name" value="Class-II_PLP-Dep_Aminotrans"/>
</dbReference>
<dbReference type="Proteomes" id="UP000008793">
    <property type="component" value="Chromosome"/>
</dbReference>
<keyword evidence="3" id="KW-0663">Pyridoxal phosphate</keyword>
<keyword evidence="8" id="KW-1185">Reference proteome</keyword>
<keyword evidence="7" id="KW-0032">Aminotransferase</keyword>
<evidence type="ECO:0000256" key="2">
    <source>
        <dbReference type="ARBA" id="ARBA00012224"/>
    </source>
</evidence>
<dbReference type="AlphaFoldDB" id="D8MT97"/>
<comment type="cofactor">
    <cofactor evidence="1">
        <name>pyridoxal 5'-phosphate</name>
        <dbReference type="ChEBI" id="CHEBI:597326"/>
    </cofactor>
</comment>
<dbReference type="GO" id="GO:0008483">
    <property type="term" value="F:transaminase activity"/>
    <property type="evidence" value="ECO:0007669"/>
    <property type="project" value="UniProtKB-KW"/>
</dbReference>
<dbReference type="InterPro" id="IPR027619">
    <property type="entry name" value="C-S_lyase_PatB-like"/>
</dbReference>
<organism evidence="8">
    <name type="scientific">Erwinia billingiae (strain Eb661)</name>
    <dbReference type="NCBI Taxonomy" id="634500"/>
    <lineage>
        <taxon>Bacteria</taxon>
        <taxon>Pseudomonadati</taxon>
        <taxon>Pseudomonadota</taxon>
        <taxon>Gammaproteobacteria</taxon>
        <taxon>Enterobacterales</taxon>
        <taxon>Erwiniaceae</taxon>
        <taxon>Erwinia</taxon>
    </lineage>
</organism>
<protein>
    <recommendedName>
        <fullName evidence="2">cysteine-S-conjugate beta-lyase</fullName>
        <ecNumber evidence="2">4.4.1.13</ecNumber>
    </recommendedName>
</protein>
<evidence type="ECO:0000313" key="8">
    <source>
        <dbReference type="Proteomes" id="UP000008793"/>
    </source>
</evidence>
<evidence type="ECO:0000256" key="1">
    <source>
        <dbReference type="ARBA" id="ARBA00001933"/>
    </source>
</evidence>
<dbReference type="SUPFAM" id="SSF53383">
    <property type="entry name" value="PLP-dependent transferases"/>
    <property type="match status" value="1"/>
</dbReference>
<dbReference type="KEGG" id="ebi:EbC_25230"/>
<dbReference type="NCBIfam" id="TIGR04350">
    <property type="entry name" value="C_S_lyase_PatB"/>
    <property type="match status" value="1"/>
</dbReference>
<dbReference type="GeneID" id="90512515"/>
<reference evidence="7 8" key="1">
    <citation type="journal article" date="2010" name="BMC Genomics">
        <title>Genome comparison of the epiphytic bacteria Erwinia billingiae and E. tasmaniensis with the pear pathogen E. pyrifoliae.</title>
        <authorList>
            <person name="Kube M."/>
            <person name="Migdoll A.M."/>
            <person name="Gehring I."/>
            <person name="Heitmann K."/>
            <person name="Mayer Y."/>
            <person name="Kuhl H."/>
            <person name="Knaust F."/>
            <person name="Geider K."/>
            <person name="Reinhardt R."/>
        </authorList>
    </citation>
    <scope>NUCLEOTIDE SEQUENCE [LARGE SCALE GENOMIC DNA]</scope>
    <source>
        <strain evidence="7 8">Eb661</strain>
    </source>
</reference>
<comment type="similarity">
    <text evidence="5">Belongs to the class-II pyridoxal-phosphate-dependent aminotransferase family. MalY/PatB cystathionine beta-lyase subfamily.</text>
</comment>
<accession>D8MT97</accession>
<evidence type="ECO:0000259" key="6">
    <source>
        <dbReference type="Pfam" id="PF00155"/>
    </source>
</evidence>
<dbReference type="GO" id="GO:0030170">
    <property type="term" value="F:pyridoxal phosphate binding"/>
    <property type="evidence" value="ECO:0007669"/>
    <property type="project" value="InterPro"/>
</dbReference>
<dbReference type="Pfam" id="PF00155">
    <property type="entry name" value="Aminotran_1_2"/>
    <property type="match status" value="1"/>
</dbReference>
<dbReference type="InterPro" id="IPR015424">
    <property type="entry name" value="PyrdxlP-dep_Trfase"/>
</dbReference>
<dbReference type="HOGENOM" id="CLU_017584_15_0_6"/>
<dbReference type="InterPro" id="IPR004839">
    <property type="entry name" value="Aminotransferase_I/II_large"/>
</dbReference>
<dbReference type="PANTHER" id="PTHR43525">
    <property type="entry name" value="PROTEIN MALY"/>
    <property type="match status" value="1"/>
</dbReference>
<dbReference type="Gene3D" id="3.40.640.10">
    <property type="entry name" value="Type I PLP-dependent aspartate aminotransferase-like (Major domain)"/>
    <property type="match status" value="1"/>
</dbReference>
<dbReference type="STRING" id="634500.EbC_25230"/>
<evidence type="ECO:0000313" key="7">
    <source>
        <dbReference type="EMBL" id="CAX60054.1"/>
    </source>
</evidence>
<dbReference type="InterPro" id="IPR015422">
    <property type="entry name" value="PyrdxlP-dep_Trfase_small"/>
</dbReference>
<keyword evidence="4" id="KW-0456">Lyase</keyword>
<gene>
    <name evidence="7" type="ordered locus">EbC_25230</name>
</gene>
<dbReference type="PANTHER" id="PTHR43525:SF1">
    <property type="entry name" value="PROTEIN MALY"/>
    <property type="match status" value="1"/>
</dbReference>
<evidence type="ECO:0000256" key="5">
    <source>
        <dbReference type="ARBA" id="ARBA00037974"/>
    </source>
</evidence>
<feature type="domain" description="Aminotransferase class I/classII large" evidence="6">
    <location>
        <begin position="34"/>
        <end position="372"/>
    </location>
</feature>
<dbReference type="Gene3D" id="3.90.1150.10">
    <property type="entry name" value="Aspartate Aminotransferase, domain 1"/>
    <property type="match status" value="1"/>
</dbReference>
<evidence type="ECO:0000256" key="4">
    <source>
        <dbReference type="ARBA" id="ARBA00023239"/>
    </source>
</evidence>
<dbReference type="CDD" id="cd00609">
    <property type="entry name" value="AAT_like"/>
    <property type="match status" value="1"/>
</dbReference>
<evidence type="ECO:0000256" key="3">
    <source>
        <dbReference type="ARBA" id="ARBA00022898"/>
    </source>
</evidence>
<dbReference type="eggNOG" id="COG1168">
    <property type="taxonomic scope" value="Bacteria"/>
</dbReference>
<sequence length="386" mass="43727">MASNFNERIDRRHSDSLKWQKYGDQDILPLWVADTDFRSPQCIIDALTQRVEHGVFGYGNPPSELIDVIIARMAERYQWAIKHEWLVFLPGVVTGLNLAVRAFTEAHQGTIAPTPIYPPFRSAASNASRSQLNAQLRLEEERWVMDLAALEPQMTGNEKLLMLCNPQNPGGTVYRREELLEQWRFAQRHDLIVCSDEIHCDLLLEPGVQHIPFASLNEDAERRSVTLISPSKTFNIAGLGASVAIIPDRELRKRFTRQRQGLVPGVDILSYVAATAAWRDGQPWLDEQLAYLRETRDLLTQRVNAIPGLSMVAPEATYLAWIDASQLKAASPALFFERHGLGFSPGRDFGDDGYVRLNFGCPRDFIHEALRRMENAVRTLPRLNLS</sequence>
<proteinExistence type="inferred from homology"/>
<dbReference type="InterPro" id="IPR015421">
    <property type="entry name" value="PyrdxlP-dep_Trfase_major"/>
</dbReference>
<dbReference type="GO" id="GO:0047804">
    <property type="term" value="F:cysteine-S-conjugate beta-lyase activity"/>
    <property type="evidence" value="ECO:0007669"/>
    <property type="project" value="UniProtKB-EC"/>
</dbReference>
<dbReference type="RefSeq" id="WP_013202540.1">
    <property type="nucleotide sequence ID" value="NC_014306.1"/>
</dbReference>